<evidence type="ECO:0000259" key="2">
    <source>
        <dbReference type="Pfam" id="PF05018"/>
    </source>
</evidence>
<reference evidence="4" key="1">
    <citation type="submission" date="2025-08" db="UniProtKB">
        <authorList>
            <consortium name="RefSeq"/>
        </authorList>
    </citation>
    <scope>IDENTIFICATION</scope>
</reference>
<name>A0A1S3D5V3_DIACI</name>
<dbReference type="InterPro" id="IPR007714">
    <property type="entry name" value="CFA20_dom"/>
</dbReference>
<organism evidence="3 4">
    <name type="scientific">Diaphorina citri</name>
    <name type="common">Asian citrus psyllid</name>
    <dbReference type="NCBI Taxonomy" id="121845"/>
    <lineage>
        <taxon>Eukaryota</taxon>
        <taxon>Metazoa</taxon>
        <taxon>Ecdysozoa</taxon>
        <taxon>Arthropoda</taxon>
        <taxon>Hexapoda</taxon>
        <taxon>Insecta</taxon>
        <taxon>Pterygota</taxon>
        <taxon>Neoptera</taxon>
        <taxon>Paraneoptera</taxon>
        <taxon>Hemiptera</taxon>
        <taxon>Sternorrhyncha</taxon>
        <taxon>Psylloidea</taxon>
        <taxon>Psyllidae</taxon>
        <taxon>Diaphorininae</taxon>
        <taxon>Diaphorina</taxon>
    </lineage>
</organism>
<sequence length="454" mass="52728">MLGCNIENVFITSTQPTLTKPDLPFLNISMYYFQDQPAFSFELIICDACQNKRRIRYSTYNSKCFFRPFANSCSIQLQLNPGWNLVQLPLDNICRKIFNQGYKCLKQLKVNANCKLKRIYVSSKFVDEKELPYEYRTYKVCKNERFQFTHKKKESNERKDFAWNLMRQHSCENSVEKNVMTDLSTTLDVTSLSEKCLKQLEVNANCSFQSIHMKKESNERKDFAWNLIRQHSFEKSVEENVMTDLSTALDLTSLGEMYFDKANLVNDVAWNLIRQHSFEKSVEENVMTDLSTALDLTSLGEMYFDKANLVNDVNDAMSNDEVNIKDHTFETTSAATSNTTNEVDFINIENKNLLSKNESENENVLSNNESENENVLTKNESEDDPTEIIKQELSTDVENENVLFRNELDDPIEIMNKELHTDIEIGNTEFKNESDDPTNIVTKEFLNEILWGTK</sequence>
<protein>
    <submittedName>
        <fullName evidence="4">Uncharacterized protein LOC103512054</fullName>
    </submittedName>
</protein>
<dbReference type="GeneID" id="103512054"/>
<keyword evidence="3" id="KW-1185">Reference proteome</keyword>
<dbReference type="KEGG" id="dci:103512054"/>
<evidence type="ECO:0000256" key="1">
    <source>
        <dbReference type="SAM" id="MobiDB-lite"/>
    </source>
</evidence>
<evidence type="ECO:0000313" key="3">
    <source>
        <dbReference type="Proteomes" id="UP000079169"/>
    </source>
</evidence>
<gene>
    <name evidence="4" type="primary">LOC103512054</name>
</gene>
<feature type="region of interest" description="Disordered" evidence="1">
    <location>
        <begin position="357"/>
        <end position="386"/>
    </location>
</feature>
<dbReference type="AlphaFoldDB" id="A0A1S3D5V3"/>
<dbReference type="RefSeq" id="XP_008475029.1">
    <property type="nucleotide sequence ID" value="XM_008476807.3"/>
</dbReference>
<dbReference type="InterPro" id="IPR040441">
    <property type="entry name" value="CFA20/CFAP20DC"/>
</dbReference>
<dbReference type="Pfam" id="PF05018">
    <property type="entry name" value="CFA20_dom"/>
    <property type="match status" value="1"/>
</dbReference>
<dbReference type="STRING" id="121845.A0A1S3D5V3"/>
<dbReference type="Proteomes" id="UP000079169">
    <property type="component" value="Unplaced"/>
</dbReference>
<feature type="compositionally biased region" description="Low complexity" evidence="1">
    <location>
        <begin position="357"/>
        <end position="376"/>
    </location>
</feature>
<proteinExistence type="predicted"/>
<accession>A0A1S3D5V3</accession>
<feature type="domain" description="CFA20" evidence="2">
    <location>
        <begin position="23"/>
        <end position="138"/>
    </location>
</feature>
<dbReference type="PANTHER" id="PTHR12458">
    <property type="entry name" value="ORF PROTEIN"/>
    <property type="match status" value="1"/>
</dbReference>
<evidence type="ECO:0000313" key="4">
    <source>
        <dbReference type="RefSeq" id="XP_008475029.1"/>
    </source>
</evidence>
<dbReference type="PaxDb" id="121845-A0A1S3D5V3"/>